<organism evidence="6 7">
    <name type="scientific">Phrynosoma platyrhinos</name>
    <name type="common">Desert horned lizard</name>
    <dbReference type="NCBI Taxonomy" id="52577"/>
    <lineage>
        <taxon>Eukaryota</taxon>
        <taxon>Metazoa</taxon>
        <taxon>Chordata</taxon>
        <taxon>Craniata</taxon>
        <taxon>Vertebrata</taxon>
        <taxon>Euteleostomi</taxon>
        <taxon>Lepidosauria</taxon>
        <taxon>Squamata</taxon>
        <taxon>Bifurcata</taxon>
        <taxon>Unidentata</taxon>
        <taxon>Episquamata</taxon>
        <taxon>Toxicofera</taxon>
        <taxon>Iguania</taxon>
        <taxon>Phrynosomatidae</taxon>
        <taxon>Phrynosomatinae</taxon>
        <taxon>Phrynosoma</taxon>
    </lineage>
</organism>
<evidence type="ECO:0000313" key="7">
    <source>
        <dbReference type="Proteomes" id="UP000826234"/>
    </source>
</evidence>
<dbReference type="PANTHER" id="PTHR25462:SF229">
    <property type="entry name" value="TRANSCRIPTION INTERMEDIARY FACTOR 1-BETA"/>
    <property type="match status" value="1"/>
</dbReference>
<keyword evidence="3" id="KW-0862">Zinc</keyword>
<accession>A0ABQ7T770</accession>
<dbReference type="Pfam" id="PF13445">
    <property type="entry name" value="zf-RING_UBOX"/>
    <property type="match status" value="1"/>
</dbReference>
<evidence type="ECO:0000313" key="6">
    <source>
        <dbReference type="EMBL" id="KAH0625311.1"/>
    </source>
</evidence>
<evidence type="ECO:0000259" key="5">
    <source>
        <dbReference type="Pfam" id="PF13445"/>
    </source>
</evidence>
<evidence type="ECO:0000256" key="4">
    <source>
        <dbReference type="SAM" id="MobiDB-lite"/>
    </source>
</evidence>
<dbReference type="SUPFAM" id="SSF57850">
    <property type="entry name" value="RING/U-box"/>
    <property type="match status" value="1"/>
</dbReference>
<feature type="domain" description="Zinc finger RING-type eukaryotic" evidence="5">
    <location>
        <begin position="22"/>
        <end position="43"/>
    </location>
</feature>
<dbReference type="InterPro" id="IPR047153">
    <property type="entry name" value="TRIM45/56/19-like"/>
</dbReference>
<evidence type="ECO:0000256" key="1">
    <source>
        <dbReference type="ARBA" id="ARBA00022723"/>
    </source>
</evidence>
<dbReference type="PANTHER" id="PTHR25462">
    <property type="entry name" value="BONUS, ISOFORM C-RELATED"/>
    <property type="match status" value="1"/>
</dbReference>
<dbReference type="InterPro" id="IPR013083">
    <property type="entry name" value="Znf_RING/FYVE/PHD"/>
</dbReference>
<comment type="caution">
    <text evidence="6">The sequence shown here is derived from an EMBL/GenBank/DDBJ whole genome shotgun (WGS) entry which is preliminary data.</text>
</comment>
<dbReference type="Gene3D" id="3.30.40.10">
    <property type="entry name" value="Zinc/RING finger domain, C3HC4 (zinc finger)"/>
    <property type="match status" value="1"/>
</dbReference>
<evidence type="ECO:0000256" key="2">
    <source>
        <dbReference type="ARBA" id="ARBA00022771"/>
    </source>
</evidence>
<evidence type="ECO:0000256" key="3">
    <source>
        <dbReference type="ARBA" id="ARBA00022833"/>
    </source>
</evidence>
<sequence>MAKRESSSSPVVRQIDKQFLVCSICLDRYHNPKVLPCLHTFCERHQCNFADGVVPWRTTCLGSQSSDLTGVSSGCAEGEDDDSGTEAGRTAGVEQEALAPASLVLPTWKKRQHTSSSAAAIAMATCTCL</sequence>
<dbReference type="EMBL" id="JAIPUX010001232">
    <property type="protein sequence ID" value="KAH0625311.1"/>
    <property type="molecule type" value="Genomic_DNA"/>
</dbReference>
<gene>
    <name evidence="6" type="ORF">JD844_033820</name>
</gene>
<feature type="region of interest" description="Disordered" evidence="4">
    <location>
        <begin position="64"/>
        <end position="92"/>
    </location>
</feature>
<protein>
    <recommendedName>
        <fullName evidence="5">Zinc finger RING-type eukaryotic domain-containing protein</fullName>
    </recommendedName>
</protein>
<proteinExistence type="predicted"/>
<keyword evidence="1" id="KW-0479">Metal-binding</keyword>
<keyword evidence="7" id="KW-1185">Reference proteome</keyword>
<keyword evidence="2" id="KW-0863">Zinc-finger</keyword>
<name>A0ABQ7T770_PHRPL</name>
<reference evidence="6 7" key="1">
    <citation type="journal article" date="2022" name="Gigascience">
        <title>A chromosome-level genome assembly and annotation of the desert horned lizard, Phrynosoma platyrhinos, provides insight into chromosomal rearrangements among reptiles.</title>
        <authorList>
            <person name="Koochekian N."/>
            <person name="Ascanio A."/>
            <person name="Farleigh K."/>
            <person name="Card D.C."/>
            <person name="Schield D.R."/>
            <person name="Castoe T.A."/>
            <person name="Jezkova T."/>
        </authorList>
    </citation>
    <scope>NUCLEOTIDE SEQUENCE [LARGE SCALE GENOMIC DNA]</scope>
    <source>
        <strain evidence="6">NK-2021</strain>
    </source>
</reference>
<dbReference type="InterPro" id="IPR027370">
    <property type="entry name" value="Znf-RING_euk"/>
</dbReference>
<dbReference type="Proteomes" id="UP000826234">
    <property type="component" value="Unassembled WGS sequence"/>
</dbReference>